<dbReference type="GO" id="GO:0016020">
    <property type="term" value="C:membrane"/>
    <property type="evidence" value="ECO:0007669"/>
    <property type="project" value="UniProtKB-SubCell"/>
</dbReference>
<dbReference type="Pfam" id="PF13966">
    <property type="entry name" value="zf-RVT"/>
    <property type="match status" value="1"/>
</dbReference>
<dbReference type="PANTHER" id="PTHR46413:SF34">
    <property type="entry name" value="HEAVY METAL-ASSOCIATED ISOPRENYLATED PLANT PROTEIN 3-LIKE"/>
    <property type="match status" value="1"/>
</dbReference>
<comment type="caution">
    <text evidence="4">The sequence shown here is derived from an EMBL/GenBank/DDBJ whole genome shotgun (WGS) entry which is preliminary data.</text>
</comment>
<dbReference type="Gene3D" id="3.30.70.100">
    <property type="match status" value="2"/>
</dbReference>
<dbReference type="InterPro" id="IPR036163">
    <property type="entry name" value="HMA_dom_sf"/>
</dbReference>
<protein>
    <recommendedName>
        <fullName evidence="3">HMA domain-containing protein</fullName>
    </recommendedName>
</protein>
<feature type="compositionally biased region" description="Basic and acidic residues" evidence="2">
    <location>
        <begin position="190"/>
        <end position="215"/>
    </location>
</feature>
<evidence type="ECO:0000313" key="4">
    <source>
        <dbReference type="EMBL" id="KAJ0200315.1"/>
    </source>
</evidence>
<organism evidence="4 5">
    <name type="scientific">Lactuca sativa</name>
    <name type="common">Garden lettuce</name>
    <dbReference type="NCBI Taxonomy" id="4236"/>
    <lineage>
        <taxon>Eukaryota</taxon>
        <taxon>Viridiplantae</taxon>
        <taxon>Streptophyta</taxon>
        <taxon>Embryophyta</taxon>
        <taxon>Tracheophyta</taxon>
        <taxon>Spermatophyta</taxon>
        <taxon>Magnoliopsida</taxon>
        <taxon>eudicotyledons</taxon>
        <taxon>Gunneridae</taxon>
        <taxon>Pentapetalae</taxon>
        <taxon>asterids</taxon>
        <taxon>campanulids</taxon>
        <taxon>Asterales</taxon>
        <taxon>Asteraceae</taxon>
        <taxon>Cichorioideae</taxon>
        <taxon>Cichorieae</taxon>
        <taxon>Lactucinae</taxon>
        <taxon>Lactuca</taxon>
    </lineage>
</organism>
<gene>
    <name evidence="4" type="ORF">LSAT_V11C600315890</name>
</gene>
<accession>A0A9R1V5X3</accession>
<dbReference type="GO" id="GO:0009626">
    <property type="term" value="P:plant-type hypersensitive response"/>
    <property type="evidence" value="ECO:0007669"/>
    <property type="project" value="UniProtKB-KW"/>
</dbReference>
<dbReference type="PROSITE" id="PS50846">
    <property type="entry name" value="HMA_2"/>
    <property type="match status" value="2"/>
</dbReference>
<keyword evidence="5" id="KW-1185">Reference proteome</keyword>
<comment type="subcellular location">
    <subcellularLocation>
        <location evidence="1">Membrane</location>
        <topology evidence="1">Peripheral membrane protein</topology>
    </subcellularLocation>
</comment>
<dbReference type="GO" id="GO:0046872">
    <property type="term" value="F:metal ion binding"/>
    <property type="evidence" value="ECO:0007669"/>
    <property type="project" value="InterPro"/>
</dbReference>
<evidence type="ECO:0000256" key="1">
    <source>
        <dbReference type="ARBA" id="ARBA00004170"/>
    </source>
</evidence>
<evidence type="ECO:0000313" key="5">
    <source>
        <dbReference type="Proteomes" id="UP000235145"/>
    </source>
</evidence>
<name>A0A9R1V5X3_LACSA</name>
<evidence type="ECO:0000259" key="3">
    <source>
        <dbReference type="PROSITE" id="PS50846"/>
    </source>
</evidence>
<feature type="region of interest" description="Disordered" evidence="2">
    <location>
        <begin position="190"/>
        <end position="219"/>
    </location>
</feature>
<sequence>MAKKKNQSNDNEKQVNGGRKNKDDGGCVTVVLKIDLHCKGCADKIVKAVRSLDGVESAKTGNIELKKITVIGKVDPVELRQKVEGMIKKKVDLVSPVNDGEKNNQLSGGGGGEQKKQRKQFPVTTTALKVPLHCQGCIDKIQKIVSKTEGFIDMSIDKSNDLVMVKGGIDVDALTEELKGKLKKKVDIVPAKKDGGGGGEKKEKGGGGDGERKENGGGGRGVDVHKMEHFFGQGQYTYPQYVNGPEYVFNYMHATQMFNDENPNACKKLLELELVLETRKKGIMYFEEWTEHNIKNLTRILRCFHASSGLKASPFGCEPTIFPFNYLGVPVGANMRLKKHWQPVIERFQNKLTHWKLKTLSFGRRLTLIKSVLRNLPTYFMLSTLIIKLWWRFRSEPESIWAKAISSMHNLTGKPDHIFSLKTLTGVWNNIACSQKDLDKCRITLGKVLKNQSMRWGSGLEMSSYNHRRLSVNIGRFEWVKEVPIKVNTFIWRAKQGRIQTTEALATRGVNVNSTTCCQCGDEEESPDHVLIQCSHA</sequence>
<feature type="region of interest" description="Disordered" evidence="2">
    <location>
        <begin position="96"/>
        <end position="119"/>
    </location>
</feature>
<reference evidence="4 5" key="1">
    <citation type="journal article" date="2017" name="Nat. Commun.">
        <title>Genome assembly with in vitro proximity ligation data and whole-genome triplication in lettuce.</title>
        <authorList>
            <person name="Reyes-Chin-Wo S."/>
            <person name="Wang Z."/>
            <person name="Yang X."/>
            <person name="Kozik A."/>
            <person name="Arikit S."/>
            <person name="Song C."/>
            <person name="Xia L."/>
            <person name="Froenicke L."/>
            <person name="Lavelle D.O."/>
            <person name="Truco M.J."/>
            <person name="Xia R."/>
            <person name="Zhu S."/>
            <person name="Xu C."/>
            <person name="Xu H."/>
            <person name="Xu X."/>
            <person name="Cox K."/>
            <person name="Korf I."/>
            <person name="Meyers B.C."/>
            <person name="Michelmore R.W."/>
        </authorList>
    </citation>
    <scope>NUCLEOTIDE SEQUENCE [LARGE SCALE GENOMIC DNA]</scope>
    <source>
        <strain evidence="5">cv. Salinas</strain>
        <tissue evidence="4">Seedlings</tissue>
    </source>
</reference>
<dbReference type="Proteomes" id="UP000235145">
    <property type="component" value="Unassembled WGS sequence"/>
</dbReference>
<dbReference type="SUPFAM" id="SSF55008">
    <property type="entry name" value="HMA, heavy metal-associated domain"/>
    <property type="match status" value="2"/>
</dbReference>
<dbReference type="InterPro" id="IPR026960">
    <property type="entry name" value="RVT-Znf"/>
</dbReference>
<dbReference type="EMBL" id="NBSK02000006">
    <property type="protein sequence ID" value="KAJ0200315.1"/>
    <property type="molecule type" value="Genomic_DNA"/>
</dbReference>
<dbReference type="InterPro" id="IPR044594">
    <property type="entry name" value="HIPP01/3/5/6"/>
</dbReference>
<dbReference type="PANTHER" id="PTHR46413">
    <property type="entry name" value="HEAVY METAL-ASSOCIATED ISOPRENYLATED PLANT PROTEIN 6"/>
    <property type="match status" value="1"/>
</dbReference>
<dbReference type="Pfam" id="PF00403">
    <property type="entry name" value="HMA"/>
    <property type="match status" value="1"/>
</dbReference>
<proteinExistence type="predicted"/>
<feature type="domain" description="HMA" evidence="3">
    <location>
        <begin position="27"/>
        <end position="91"/>
    </location>
</feature>
<dbReference type="InterPro" id="IPR006121">
    <property type="entry name" value="HMA_dom"/>
</dbReference>
<evidence type="ECO:0000256" key="2">
    <source>
        <dbReference type="SAM" id="MobiDB-lite"/>
    </source>
</evidence>
<dbReference type="CDD" id="cd00371">
    <property type="entry name" value="HMA"/>
    <property type="match status" value="1"/>
</dbReference>
<feature type="region of interest" description="Disordered" evidence="2">
    <location>
        <begin position="1"/>
        <end position="20"/>
    </location>
</feature>
<feature type="domain" description="HMA" evidence="3">
    <location>
        <begin position="123"/>
        <end position="190"/>
    </location>
</feature>
<dbReference type="AlphaFoldDB" id="A0A9R1V5X3"/>